<dbReference type="GO" id="GO:0046491">
    <property type="term" value="P:L-methylmalonyl-CoA metabolic process"/>
    <property type="evidence" value="ECO:0007669"/>
    <property type="project" value="TreeGrafter"/>
</dbReference>
<keyword evidence="4" id="KW-0223">Dioxygenase</keyword>
<gene>
    <name evidence="3" type="ORF">AF333_16890</name>
    <name evidence="4" type="ORF">SAMN04487909_12543</name>
</gene>
<evidence type="ECO:0000313" key="3">
    <source>
        <dbReference type="EMBL" id="KON96908.1"/>
    </source>
</evidence>
<dbReference type="GO" id="GO:0046872">
    <property type="term" value="F:metal ion binding"/>
    <property type="evidence" value="ECO:0007669"/>
    <property type="project" value="UniProtKB-KW"/>
</dbReference>
<reference evidence="3 5" key="1">
    <citation type="submission" date="2015-07" db="EMBL/GenBank/DDBJ databases">
        <title>Fjat-14205 dsm 2895.</title>
        <authorList>
            <person name="Liu B."/>
            <person name="Wang J."/>
            <person name="Zhu Y."/>
            <person name="Liu G."/>
            <person name="Chen Q."/>
            <person name="Chen Z."/>
            <person name="Lan J."/>
            <person name="Che J."/>
            <person name="Ge C."/>
            <person name="Shi H."/>
            <person name="Pan Z."/>
            <person name="Liu X."/>
        </authorList>
    </citation>
    <scope>NUCLEOTIDE SEQUENCE [LARGE SCALE GENOMIC DNA]</scope>
    <source>
        <strain evidence="3 5">DSM 2895</strain>
    </source>
</reference>
<dbReference type="SUPFAM" id="SSF54593">
    <property type="entry name" value="Glyoxalase/Bleomycin resistance protein/Dihydroxybiphenyl dioxygenase"/>
    <property type="match status" value="1"/>
</dbReference>
<keyword evidence="1" id="KW-0479">Metal-binding</keyword>
<dbReference type="AlphaFoldDB" id="A0A0D1VWI6"/>
<dbReference type="STRING" id="47500.AF333_16890"/>
<dbReference type="InterPro" id="IPR051785">
    <property type="entry name" value="MMCE/EMCE_epimerase"/>
</dbReference>
<organism evidence="3 5">
    <name type="scientific">Aneurinibacillus migulanus</name>
    <name type="common">Bacillus migulanus</name>
    <dbReference type="NCBI Taxonomy" id="47500"/>
    <lineage>
        <taxon>Bacteria</taxon>
        <taxon>Bacillati</taxon>
        <taxon>Bacillota</taxon>
        <taxon>Bacilli</taxon>
        <taxon>Bacillales</taxon>
        <taxon>Paenibacillaceae</taxon>
        <taxon>Aneurinibacillus group</taxon>
        <taxon>Aneurinibacillus</taxon>
    </lineage>
</organism>
<dbReference type="PATRIC" id="fig|47500.12.peg.1873"/>
<dbReference type="EMBL" id="FNED01000025">
    <property type="protein sequence ID" value="SDJ69117.1"/>
    <property type="molecule type" value="Genomic_DNA"/>
</dbReference>
<dbReference type="InterPro" id="IPR037523">
    <property type="entry name" value="VOC_core"/>
</dbReference>
<dbReference type="PANTHER" id="PTHR43048:SF6">
    <property type="entry name" value="BLR8189 PROTEIN"/>
    <property type="match status" value="1"/>
</dbReference>
<evidence type="ECO:0000313" key="5">
    <source>
        <dbReference type="Proteomes" id="UP000037269"/>
    </source>
</evidence>
<sequence length="157" mass="17517">MSTGKITGFYHAGITVKNLEESLRFYCDFLGFQFLSQQNVTDEYVFNIVSVPETNMIKIAFVQIPGSTAVVELLEYVGVERHSGSSRPCDYGTGHLCLYVEELDLLYRELCTKGVKFRSEAPVNVTSGRNKGAKIIYCLDPDGYIIELVEPANNSGR</sequence>
<reference evidence="4 6" key="2">
    <citation type="submission" date="2016-10" db="EMBL/GenBank/DDBJ databases">
        <authorList>
            <person name="de Groot N.N."/>
        </authorList>
    </citation>
    <scope>NUCLEOTIDE SEQUENCE [LARGE SCALE GENOMIC DNA]</scope>
    <source>
        <strain evidence="4 6">DSM 2895</strain>
    </source>
</reference>
<dbReference type="InterPro" id="IPR004360">
    <property type="entry name" value="Glyas_Fos-R_dOase_dom"/>
</dbReference>
<protein>
    <submittedName>
        <fullName evidence="4">Catechol 2,3-dioxygenase</fullName>
    </submittedName>
</protein>
<evidence type="ECO:0000313" key="6">
    <source>
        <dbReference type="Proteomes" id="UP000182836"/>
    </source>
</evidence>
<dbReference type="Proteomes" id="UP000037269">
    <property type="component" value="Unassembled WGS sequence"/>
</dbReference>
<dbReference type="OrthoDB" id="375220at2"/>
<keyword evidence="4" id="KW-0560">Oxidoreductase</keyword>
<dbReference type="EMBL" id="LGUG01000004">
    <property type="protein sequence ID" value="KON96908.1"/>
    <property type="molecule type" value="Genomic_DNA"/>
</dbReference>
<evidence type="ECO:0000259" key="2">
    <source>
        <dbReference type="PROSITE" id="PS51819"/>
    </source>
</evidence>
<proteinExistence type="predicted"/>
<dbReference type="Gene3D" id="3.10.180.10">
    <property type="entry name" value="2,3-Dihydroxybiphenyl 1,2-Dioxygenase, domain 1"/>
    <property type="match status" value="1"/>
</dbReference>
<name>A0A0D1VWI6_ANEMI</name>
<evidence type="ECO:0000256" key="1">
    <source>
        <dbReference type="ARBA" id="ARBA00022723"/>
    </source>
</evidence>
<dbReference type="InterPro" id="IPR029068">
    <property type="entry name" value="Glyas_Bleomycin-R_OHBP_Dase"/>
</dbReference>
<evidence type="ECO:0000313" key="4">
    <source>
        <dbReference type="EMBL" id="SDJ69117.1"/>
    </source>
</evidence>
<dbReference type="PROSITE" id="PS51819">
    <property type="entry name" value="VOC"/>
    <property type="match status" value="1"/>
</dbReference>
<dbReference type="RefSeq" id="WP_043065198.1">
    <property type="nucleotide sequence ID" value="NZ_BJOA01000195.1"/>
</dbReference>
<dbReference type="GO" id="GO:0051213">
    <property type="term" value="F:dioxygenase activity"/>
    <property type="evidence" value="ECO:0007669"/>
    <property type="project" value="UniProtKB-KW"/>
</dbReference>
<dbReference type="Proteomes" id="UP000182836">
    <property type="component" value="Unassembled WGS sequence"/>
</dbReference>
<dbReference type="GeneID" id="42306848"/>
<dbReference type="GO" id="GO:0004493">
    <property type="term" value="F:methylmalonyl-CoA epimerase activity"/>
    <property type="evidence" value="ECO:0007669"/>
    <property type="project" value="TreeGrafter"/>
</dbReference>
<dbReference type="Pfam" id="PF00903">
    <property type="entry name" value="Glyoxalase"/>
    <property type="match status" value="1"/>
</dbReference>
<feature type="domain" description="VOC" evidence="2">
    <location>
        <begin position="8"/>
        <end position="151"/>
    </location>
</feature>
<keyword evidence="5" id="KW-1185">Reference proteome</keyword>
<dbReference type="PANTHER" id="PTHR43048">
    <property type="entry name" value="METHYLMALONYL-COA EPIMERASE"/>
    <property type="match status" value="1"/>
</dbReference>
<accession>A0A0D1VWI6</accession>